<dbReference type="EMBL" id="MT144251">
    <property type="protein sequence ID" value="QJA51301.1"/>
    <property type="molecule type" value="Genomic_DNA"/>
</dbReference>
<dbReference type="Gene3D" id="2.60.120.260">
    <property type="entry name" value="Galactose-binding domain-like"/>
    <property type="match status" value="1"/>
</dbReference>
<accession>A0A6H1ZV63</accession>
<reference evidence="1" key="1">
    <citation type="submission" date="2020-03" db="EMBL/GenBank/DDBJ databases">
        <title>The deep terrestrial virosphere.</title>
        <authorList>
            <person name="Holmfeldt K."/>
            <person name="Nilsson E."/>
            <person name="Simone D."/>
            <person name="Lopez-Fernandez M."/>
            <person name="Wu X."/>
            <person name="de Brujin I."/>
            <person name="Lundin D."/>
            <person name="Andersson A."/>
            <person name="Bertilsson S."/>
            <person name="Dopson M."/>
        </authorList>
    </citation>
    <scope>NUCLEOTIDE SEQUENCE</scope>
    <source>
        <strain evidence="1">TM448A02062</strain>
        <strain evidence="2">TM448B01802</strain>
    </source>
</reference>
<evidence type="ECO:0000313" key="2">
    <source>
        <dbReference type="EMBL" id="QJI00042.1"/>
    </source>
</evidence>
<sequence length="242" mass="26175">MAHGTPDWWGSEPTETIFQSQDVGELAVRLGSIVSFDRRGNVLYLSSFEEGLTRWQATTAGTGAAAVISSATARSGAYSVKLQGGSDGGKYAEIATLLAYPKLSKFGLEVSFTLEANLTYVEADFLIFDGTNQYEADIRYDQDNSKLQYKNSLNVWTDLITGLTLMTSPGCFHTLKLVIDGDLLEYFYVLIDDQEASLAGQGMLPTASPGSPGLGVYIWAYSAAGQNGKSYVDDVIITQNEP</sequence>
<proteinExistence type="predicted"/>
<dbReference type="EMBL" id="MT144824">
    <property type="protein sequence ID" value="QJI00042.1"/>
    <property type="molecule type" value="Genomic_DNA"/>
</dbReference>
<organism evidence="1">
    <name type="scientific">viral metagenome</name>
    <dbReference type="NCBI Taxonomy" id="1070528"/>
    <lineage>
        <taxon>unclassified sequences</taxon>
        <taxon>metagenomes</taxon>
        <taxon>organismal metagenomes</taxon>
    </lineage>
</organism>
<evidence type="ECO:0000313" key="1">
    <source>
        <dbReference type="EMBL" id="QJA51301.1"/>
    </source>
</evidence>
<gene>
    <name evidence="1" type="ORF">TM448A02062_0013</name>
    <name evidence="2" type="ORF">TM448B01802_0014</name>
</gene>
<dbReference type="AlphaFoldDB" id="A0A6H1ZV63"/>
<protein>
    <submittedName>
        <fullName evidence="1">Uncharacterized protein</fullName>
    </submittedName>
</protein>
<name>A0A6H1ZV63_9ZZZZ</name>